<accession>A0A839AHC8</accession>
<dbReference type="AlphaFoldDB" id="A0A839AHC8"/>
<keyword evidence="2" id="KW-1185">Reference proteome</keyword>
<dbReference type="Proteomes" id="UP000541109">
    <property type="component" value="Unassembled WGS sequence"/>
</dbReference>
<sequence>MTSTRKDALWRFLFASDGCQLVNLKLMRGDSHDFTAQGLREQVHSALMQVKTGTSERFDSFPEASKGFNIDLRELAAKM</sequence>
<name>A0A839AHC8_9HYPH</name>
<organism evidence="1 2">
    <name type="scientific">Stappia albiluteola</name>
    <dbReference type="NCBI Taxonomy" id="2758565"/>
    <lineage>
        <taxon>Bacteria</taxon>
        <taxon>Pseudomonadati</taxon>
        <taxon>Pseudomonadota</taxon>
        <taxon>Alphaproteobacteria</taxon>
        <taxon>Hyphomicrobiales</taxon>
        <taxon>Stappiaceae</taxon>
        <taxon>Stappia</taxon>
    </lineage>
</organism>
<evidence type="ECO:0000313" key="1">
    <source>
        <dbReference type="EMBL" id="MBA5779121.1"/>
    </source>
</evidence>
<dbReference type="EMBL" id="JACFXV010000065">
    <property type="protein sequence ID" value="MBA5779121.1"/>
    <property type="molecule type" value="Genomic_DNA"/>
</dbReference>
<proteinExistence type="predicted"/>
<dbReference type="RefSeq" id="WP_182167946.1">
    <property type="nucleotide sequence ID" value="NZ_JACFXV010000065.1"/>
</dbReference>
<evidence type="ECO:0000313" key="2">
    <source>
        <dbReference type="Proteomes" id="UP000541109"/>
    </source>
</evidence>
<reference evidence="1 2" key="1">
    <citation type="submission" date="2020-07" db="EMBL/GenBank/DDBJ databases">
        <title>Stappia sp., F7233, whole genome shotgun sequencing project.</title>
        <authorList>
            <person name="Jiang S."/>
            <person name="Liu Z.W."/>
            <person name="Du Z.J."/>
        </authorList>
    </citation>
    <scope>NUCLEOTIDE SEQUENCE [LARGE SCALE GENOMIC DNA]</scope>
    <source>
        <strain evidence="1 2">F7233</strain>
    </source>
</reference>
<protein>
    <submittedName>
        <fullName evidence="1">Uncharacterized protein</fullName>
    </submittedName>
</protein>
<comment type="caution">
    <text evidence="1">The sequence shown here is derived from an EMBL/GenBank/DDBJ whole genome shotgun (WGS) entry which is preliminary data.</text>
</comment>
<gene>
    <name evidence="1" type="ORF">H2509_18490</name>
</gene>